<dbReference type="EMBL" id="PYGK01000012">
    <property type="protein sequence ID" value="PSL25887.1"/>
    <property type="molecule type" value="Genomic_DNA"/>
</dbReference>
<keyword evidence="3" id="KW-1185">Reference proteome</keyword>
<evidence type="ECO:0000313" key="3">
    <source>
        <dbReference type="Proteomes" id="UP000240978"/>
    </source>
</evidence>
<dbReference type="RefSeq" id="WP_106604511.1">
    <property type="nucleotide sequence ID" value="NZ_PYGK01000012.1"/>
</dbReference>
<gene>
    <name evidence="2" type="ORF">CLV42_11292</name>
</gene>
<dbReference type="Gene3D" id="3.40.50.720">
    <property type="entry name" value="NAD(P)-binding Rossmann-like Domain"/>
    <property type="match status" value="1"/>
</dbReference>
<dbReference type="InterPro" id="IPR002347">
    <property type="entry name" value="SDR_fam"/>
</dbReference>
<dbReference type="AlphaFoldDB" id="A0A2P8FVZ4"/>
<dbReference type="PRINTS" id="PR00081">
    <property type="entry name" value="GDHRDH"/>
</dbReference>
<dbReference type="PANTHER" id="PTHR42760:SF40">
    <property type="entry name" value="3-OXOACYL-[ACYL-CARRIER-PROTEIN] REDUCTASE, CHLOROPLASTIC"/>
    <property type="match status" value="1"/>
</dbReference>
<organism evidence="2 3">
    <name type="scientific">Chitinophaga ginsengisoli</name>
    <dbReference type="NCBI Taxonomy" id="363837"/>
    <lineage>
        <taxon>Bacteria</taxon>
        <taxon>Pseudomonadati</taxon>
        <taxon>Bacteroidota</taxon>
        <taxon>Chitinophagia</taxon>
        <taxon>Chitinophagales</taxon>
        <taxon>Chitinophagaceae</taxon>
        <taxon>Chitinophaga</taxon>
    </lineage>
</organism>
<protein>
    <submittedName>
        <fullName evidence="2">3-oxoacyl-[acyl-carrier protein] reductase/Tropinone reductase 1/17beta-estradiol 17-dehydrogenase/3alpha(17beta)-hydroxysteroid dehydrogenase (NAD+)</fullName>
    </submittedName>
</protein>
<accession>A0A2P8FVZ4</accession>
<evidence type="ECO:0000256" key="1">
    <source>
        <dbReference type="ARBA" id="ARBA00006484"/>
    </source>
</evidence>
<evidence type="ECO:0000313" key="2">
    <source>
        <dbReference type="EMBL" id="PSL25887.1"/>
    </source>
</evidence>
<proteinExistence type="inferred from homology"/>
<comment type="similarity">
    <text evidence="1">Belongs to the short-chain dehydrogenases/reductases (SDR) family.</text>
</comment>
<dbReference type="PANTHER" id="PTHR42760">
    <property type="entry name" value="SHORT-CHAIN DEHYDROGENASES/REDUCTASES FAMILY MEMBER"/>
    <property type="match status" value="1"/>
</dbReference>
<name>A0A2P8FVZ4_9BACT</name>
<dbReference type="Pfam" id="PF00106">
    <property type="entry name" value="adh_short"/>
    <property type="match status" value="1"/>
</dbReference>
<dbReference type="GO" id="GO:0016616">
    <property type="term" value="F:oxidoreductase activity, acting on the CH-OH group of donors, NAD or NADP as acceptor"/>
    <property type="evidence" value="ECO:0007669"/>
    <property type="project" value="TreeGrafter"/>
</dbReference>
<dbReference type="InterPro" id="IPR036291">
    <property type="entry name" value="NAD(P)-bd_dom_sf"/>
</dbReference>
<dbReference type="GO" id="GO:0030497">
    <property type="term" value="P:fatty acid elongation"/>
    <property type="evidence" value="ECO:0007669"/>
    <property type="project" value="TreeGrafter"/>
</dbReference>
<dbReference type="CDD" id="cd05233">
    <property type="entry name" value="SDR_c"/>
    <property type="match status" value="1"/>
</dbReference>
<dbReference type="SUPFAM" id="SSF51735">
    <property type="entry name" value="NAD(P)-binding Rossmann-fold domains"/>
    <property type="match status" value="1"/>
</dbReference>
<comment type="caution">
    <text evidence="2">The sequence shown here is derived from an EMBL/GenBank/DDBJ whole genome shotgun (WGS) entry which is preliminary data.</text>
</comment>
<dbReference type="Proteomes" id="UP000240978">
    <property type="component" value="Unassembled WGS sequence"/>
</dbReference>
<dbReference type="OrthoDB" id="1235794at2"/>
<reference evidence="2 3" key="1">
    <citation type="submission" date="2018-03" db="EMBL/GenBank/DDBJ databases">
        <title>Genomic Encyclopedia of Archaeal and Bacterial Type Strains, Phase II (KMG-II): from individual species to whole genera.</title>
        <authorList>
            <person name="Goeker M."/>
        </authorList>
    </citation>
    <scope>NUCLEOTIDE SEQUENCE [LARGE SCALE GENOMIC DNA]</scope>
    <source>
        <strain evidence="2 3">DSM 18107</strain>
    </source>
</reference>
<sequence length="238" mass="26050">MNILVTGGSKGVGNAIVNKLAEKAEDHIYFTYLNSEAAASELEVKYPNVSKVQCDFSDEKSLSSLVDKIGQWNIDVLINNAAVNPQKKHFHKLDEASLIRDFKTNIVSTITVTQAAISAFRKKKSGKIITILSSAIVGKPAVGWSEYIAGKNYLLSLSKSWATENNRFNITSNCVSPSFMLTDFNQDVDERLVEEIISSHPLGKLILPAEVADVVAFLTTCSQHINGQNIVMNAAMDI</sequence>